<dbReference type="AlphaFoldDB" id="A0A2G5U4Q2"/>
<dbReference type="Gene3D" id="3.75.10.10">
    <property type="entry name" value="L-arginine/glycine Amidinotransferase, Chain A"/>
    <property type="match status" value="1"/>
</dbReference>
<organism evidence="1 2">
    <name type="scientific">Caenorhabditis nigoni</name>
    <dbReference type="NCBI Taxonomy" id="1611254"/>
    <lineage>
        <taxon>Eukaryota</taxon>
        <taxon>Metazoa</taxon>
        <taxon>Ecdysozoa</taxon>
        <taxon>Nematoda</taxon>
        <taxon>Chromadorea</taxon>
        <taxon>Rhabditida</taxon>
        <taxon>Rhabditina</taxon>
        <taxon>Rhabditomorpha</taxon>
        <taxon>Rhabditoidea</taxon>
        <taxon>Rhabditidae</taxon>
        <taxon>Peloderinae</taxon>
        <taxon>Caenorhabditis</taxon>
    </lineage>
</organism>
<dbReference type="STRING" id="1611254.A0A2G5U4Q2"/>
<keyword evidence="2" id="KW-1185">Reference proteome</keyword>
<dbReference type="Proteomes" id="UP000230233">
    <property type="component" value="Chromosome IV"/>
</dbReference>
<dbReference type="GO" id="GO:0016990">
    <property type="term" value="F:arginine deiminase activity"/>
    <property type="evidence" value="ECO:0007669"/>
    <property type="project" value="TreeGrafter"/>
</dbReference>
<dbReference type="PANTHER" id="PTHR47271:SF2">
    <property type="entry name" value="ARGININE DEIMINASE"/>
    <property type="match status" value="1"/>
</dbReference>
<dbReference type="EMBL" id="PDUG01000004">
    <property type="protein sequence ID" value="PIC34453.1"/>
    <property type="molecule type" value="Genomic_DNA"/>
</dbReference>
<dbReference type="OrthoDB" id="5912197at2759"/>
<dbReference type="GO" id="GO:0019546">
    <property type="term" value="P:L-arginine deiminase pathway"/>
    <property type="evidence" value="ECO:0007669"/>
    <property type="project" value="TreeGrafter"/>
</dbReference>
<proteinExistence type="predicted"/>
<dbReference type="Pfam" id="PF19420">
    <property type="entry name" value="DDAH_eukar"/>
    <property type="match status" value="1"/>
</dbReference>
<dbReference type="SUPFAM" id="SSF55909">
    <property type="entry name" value="Pentein"/>
    <property type="match status" value="1"/>
</dbReference>
<evidence type="ECO:0000313" key="2">
    <source>
        <dbReference type="Proteomes" id="UP000230233"/>
    </source>
</evidence>
<evidence type="ECO:0008006" key="3">
    <source>
        <dbReference type="Google" id="ProtNLM"/>
    </source>
</evidence>
<gene>
    <name evidence="1" type="primary">Cni-F38H4.5</name>
    <name evidence="1" type="synonym">Cnig_chr_IV.g14094</name>
    <name evidence="1" type="ORF">B9Z55_014094</name>
</gene>
<sequence>MNKIVNKSMMGVAKRIMMCRPTHFKVDYSINPWMDEKVQADFEKATKQWNTLKSTIEKCGAEVVVMESEDARDYPDIVFCANAGILRGKKIYLSHFAFPERYGEHVFYKRFFDKLGFETSFNQKIIHEGAGDALWCGEGMNILVSGVGPRSDVQACEDIQQKIKLNADDKFYVVAARLVDPRFYHVDTCFCPLDENLAMAYMPAFDSVSQNNIRNYTELLPVPEKDARRFVCNSVVIGKHVIVHHGSDTTFKLLEKHGYQVHPIDMSEFMKAGGSAKCCTLRLE</sequence>
<reference evidence="2" key="1">
    <citation type="submission" date="2017-10" db="EMBL/GenBank/DDBJ databases">
        <title>Rapid genome shrinkage in a self-fertile nematode reveals novel sperm competition proteins.</title>
        <authorList>
            <person name="Yin D."/>
            <person name="Schwarz E.M."/>
            <person name="Thomas C.G."/>
            <person name="Felde R.L."/>
            <person name="Korf I.F."/>
            <person name="Cutter A.D."/>
            <person name="Schartner C.M."/>
            <person name="Ralston E.J."/>
            <person name="Meyer B.J."/>
            <person name="Haag E.S."/>
        </authorList>
    </citation>
    <scope>NUCLEOTIDE SEQUENCE [LARGE SCALE GENOMIC DNA]</scope>
    <source>
        <strain evidence="2">JU1422</strain>
    </source>
</reference>
<evidence type="ECO:0000313" key="1">
    <source>
        <dbReference type="EMBL" id="PIC34453.1"/>
    </source>
</evidence>
<comment type="caution">
    <text evidence="1">The sequence shown here is derived from an EMBL/GenBank/DDBJ whole genome shotgun (WGS) entry which is preliminary data.</text>
</comment>
<protein>
    <recommendedName>
        <fullName evidence="3">Amidinotransferase</fullName>
    </recommendedName>
</protein>
<accession>A0A2G5U4Q2</accession>
<name>A0A2G5U4Q2_9PELO</name>
<dbReference type="PANTHER" id="PTHR47271">
    <property type="entry name" value="ARGININE DEIMINASE"/>
    <property type="match status" value="1"/>
</dbReference>